<organism evidence="2 3">
    <name type="scientific">Leucobacter allii</name>
    <dbReference type="NCBI Taxonomy" id="2932247"/>
    <lineage>
        <taxon>Bacteria</taxon>
        <taxon>Bacillati</taxon>
        <taxon>Actinomycetota</taxon>
        <taxon>Actinomycetes</taxon>
        <taxon>Micrococcales</taxon>
        <taxon>Microbacteriaceae</taxon>
        <taxon>Leucobacter</taxon>
    </lineage>
</organism>
<dbReference type="Proteomes" id="UP000831786">
    <property type="component" value="Chromosome"/>
</dbReference>
<keyword evidence="3" id="KW-1185">Reference proteome</keyword>
<keyword evidence="1" id="KW-0472">Membrane</keyword>
<name>A0ABY4FLI8_9MICO</name>
<evidence type="ECO:0000313" key="3">
    <source>
        <dbReference type="Proteomes" id="UP000831786"/>
    </source>
</evidence>
<sequence>MNEDRGRTIARIVVFAMLVVGAGAALWLFTQEGTDLGDQGIFQFFSDPTAPSG</sequence>
<feature type="transmembrane region" description="Helical" evidence="1">
    <location>
        <begin position="12"/>
        <end position="30"/>
    </location>
</feature>
<keyword evidence="1" id="KW-0812">Transmembrane</keyword>
<proteinExistence type="predicted"/>
<gene>
    <name evidence="2" type="ORF">MUN78_15945</name>
</gene>
<accession>A0ABY4FLI8</accession>
<dbReference type="EMBL" id="CP095045">
    <property type="protein sequence ID" value="UOQ57124.1"/>
    <property type="molecule type" value="Genomic_DNA"/>
</dbReference>
<protein>
    <submittedName>
        <fullName evidence="2">Uncharacterized protein</fullName>
    </submittedName>
</protein>
<evidence type="ECO:0000313" key="2">
    <source>
        <dbReference type="EMBL" id="UOQ57124.1"/>
    </source>
</evidence>
<evidence type="ECO:0000256" key="1">
    <source>
        <dbReference type="SAM" id="Phobius"/>
    </source>
</evidence>
<reference evidence="2 3" key="1">
    <citation type="submission" date="2022-04" db="EMBL/GenBank/DDBJ databases">
        <title>Leucobacter sp. isolated from rhizosphere of garlic.</title>
        <authorList>
            <person name="Won M."/>
            <person name="Lee C.-M."/>
            <person name="Woen H.-Y."/>
            <person name="Kwon S.-W."/>
        </authorList>
    </citation>
    <scope>NUCLEOTIDE SEQUENCE [LARGE SCALE GENOMIC DNA]</scope>
    <source>
        <strain evidence="2 3">H21R-40</strain>
    </source>
</reference>
<dbReference type="RefSeq" id="WP_244727723.1">
    <property type="nucleotide sequence ID" value="NZ_CP095045.1"/>
</dbReference>
<keyword evidence="1" id="KW-1133">Transmembrane helix</keyword>